<sequence length="190" mass="20820">MSDNILKETSEIFFNIWHDPNFWTGLLFGMFTVTTFNMTFRMYRSLLEIQNSSPAEKPSASSKKIPDGVKPVADGSSKMALVVRKDLKMGKGKVAAQCSHAAVGAFKEILKDPDALNLREARGQAKIVVETNSEESLLELAQQCKERKIIHCLIQDAGRTQVAPGSKTVLAVGPGPSEVIDSITGHLKLY</sequence>
<protein>
    <recommendedName>
        <fullName evidence="1">peptidyl-tRNA hydrolase</fullName>
        <ecNumber evidence="1">3.1.1.29</ecNumber>
    </recommendedName>
</protein>
<dbReference type="EC" id="3.1.1.29" evidence="1"/>
<accession>A0A9P0ALA7</accession>
<keyword evidence="5" id="KW-0812">Transmembrane</keyword>
<dbReference type="InterPro" id="IPR002833">
    <property type="entry name" value="PTH2"/>
</dbReference>
<dbReference type="PANTHER" id="PTHR12649:SF11">
    <property type="entry name" value="PEPTIDYL-TRNA HYDROLASE 2, MITOCHONDRIAL"/>
    <property type="match status" value="1"/>
</dbReference>
<comment type="similarity">
    <text evidence="3">Belongs to the PTH2 family.</text>
</comment>
<keyword evidence="5" id="KW-1133">Transmembrane helix</keyword>
<keyword evidence="7" id="KW-1185">Reference proteome</keyword>
<evidence type="ECO:0000256" key="3">
    <source>
        <dbReference type="ARBA" id="ARBA00038050"/>
    </source>
</evidence>
<evidence type="ECO:0000256" key="1">
    <source>
        <dbReference type="ARBA" id="ARBA00013260"/>
    </source>
</evidence>
<comment type="catalytic activity">
    <reaction evidence="4">
        <text>an N-acyl-L-alpha-aminoacyl-tRNA + H2O = an N-acyl-L-amino acid + a tRNA + H(+)</text>
        <dbReference type="Rhea" id="RHEA:54448"/>
        <dbReference type="Rhea" id="RHEA-COMP:10123"/>
        <dbReference type="Rhea" id="RHEA-COMP:13883"/>
        <dbReference type="ChEBI" id="CHEBI:15377"/>
        <dbReference type="ChEBI" id="CHEBI:15378"/>
        <dbReference type="ChEBI" id="CHEBI:59874"/>
        <dbReference type="ChEBI" id="CHEBI:78442"/>
        <dbReference type="ChEBI" id="CHEBI:138191"/>
        <dbReference type="EC" id="3.1.1.29"/>
    </reaction>
</comment>
<dbReference type="Proteomes" id="UP001152759">
    <property type="component" value="Chromosome 9"/>
</dbReference>
<evidence type="ECO:0000256" key="4">
    <source>
        <dbReference type="ARBA" id="ARBA00048707"/>
    </source>
</evidence>
<dbReference type="SUPFAM" id="SSF102462">
    <property type="entry name" value="Peptidyl-tRNA hydrolase II"/>
    <property type="match status" value="1"/>
</dbReference>
<dbReference type="Gene3D" id="3.40.1490.10">
    <property type="entry name" value="Bit1"/>
    <property type="match status" value="1"/>
</dbReference>
<dbReference type="GO" id="GO:0005829">
    <property type="term" value="C:cytosol"/>
    <property type="evidence" value="ECO:0007669"/>
    <property type="project" value="TreeGrafter"/>
</dbReference>
<evidence type="ECO:0000313" key="7">
    <source>
        <dbReference type="Proteomes" id="UP001152759"/>
    </source>
</evidence>
<proteinExistence type="inferred from homology"/>
<dbReference type="KEGG" id="btab:109034793"/>
<dbReference type="FunFam" id="3.40.1490.10:FF:000001">
    <property type="entry name" value="Peptidyl-tRNA hydrolase 2"/>
    <property type="match status" value="1"/>
</dbReference>
<dbReference type="AlphaFoldDB" id="A0A9P0ALA7"/>
<dbReference type="NCBIfam" id="TIGR00283">
    <property type="entry name" value="arch_pth2"/>
    <property type="match status" value="1"/>
</dbReference>
<reference evidence="6" key="1">
    <citation type="submission" date="2021-12" db="EMBL/GenBank/DDBJ databases">
        <authorList>
            <person name="King R."/>
        </authorList>
    </citation>
    <scope>NUCLEOTIDE SEQUENCE</scope>
</reference>
<dbReference type="Pfam" id="PF01981">
    <property type="entry name" value="PTH2"/>
    <property type="match status" value="1"/>
</dbReference>
<gene>
    <name evidence="6" type="ORF">BEMITA_LOCUS13812</name>
</gene>
<dbReference type="InterPro" id="IPR023476">
    <property type="entry name" value="Pep_tRNA_hydro_II_dom_sf"/>
</dbReference>
<keyword evidence="5" id="KW-0472">Membrane</keyword>
<evidence type="ECO:0000256" key="5">
    <source>
        <dbReference type="SAM" id="Phobius"/>
    </source>
</evidence>
<dbReference type="EMBL" id="OU963870">
    <property type="protein sequence ID" value="CAH0395648.1"/>
    <property type="molecule type" value="Genomic_DNA"/>
</dbReference>
<dbReference type="NCBIfam" id="NF003314">
    <property type="entry name" value="PRK04322.1"/>
    <property type="match status" value="1"/>
</dbReference>
<feature type="transmembrane region" description="Helical" evidence="5">
    <location>
        <begin position="20"/>
        <end position="40"/>
    </location>
</feature>
<evidence type="ECO:0000313" key="6">
    <source>
        <dbReference type="EMBL" id="CAH0395648.1"/>
    </source>
</evidence>
<name>A0A9P0ALA7_BEMTA</name>
<organism evidence="6 7">
    <name type="scientific">Bemisia tabaci</name>
    <name type="common">Sweetpotato whitefly</name>
    <name type="synonym">Aleurodes tabaci</name>
    <dbReference type="NCBI Taxonomy" id="7038"/>
    <lineage>
        <taxon>Eukaryota</taxon>
        <taxon>Metazoa</taxon>
        <taxon>Ecdysozoa</taxon>
        <taxon>Arthropoda</taxon>
        <taxon>Hexapoda</taxon>
        <taxon>Insecta</taxon>
        <taxon>Pterygota</taxon>
        <taxon>Neoptera</taxon>
        <taxon>Paraneoptera</taxon>
        <taxon>Hemiptera</taxon>
        <taxon>Sternorrhyncha</taxon>
        <taxon>Aleyrodoidea</taxon>
        <taxon>Aleyrodidae</taxon>
        <taxon>Aleyrodinae</taxon>
        <taxon>Bemisia</taxon>
    </lineage>
</organism>
<dbReference type="PANTHER" id="PTHR12649">
    <property type="entry name" value="PEPTIDYL-TRNA HYDROLASE 2"/>
    <property type="match status" value="1"/>
</dbReference>
<evidence type="ECO:0000256" key="2">
    <source>
        <dbReference type="ARBA" id="ARBA00022801"/>
    </source>
</evidence>
<dbReference type="CDD" id="cd02430">
    <property type="entry name" value="PTH2"/>
    <property type="match status" value="1"/>
</dbReference>
<keyword evidence="2" id="KW-0378">Hydrolase</keyword>
<dbReference type="GO" id="GO:0004045">
    <property type="term" value="F:peptidyl-tRNA hydrolase activity"/>
    <property type="evidence" value="ECO:0007669"/>
    <property type="project" value="UniProtKB-EC"/>
</dbReference>